<comment type="similarity">
    <text evidence="5">Belongs to the alanine racemase family.</text>
</comment>
<dbReference type="InterPro" id="IPR000821">
    <property type="entry name" value="Ala_racemase"/>
</dbReference>
<keyword evidence="3 5" id="KW-0663">Pyridoxal phosphate</keyword>
<dbReference type="Gene3D" id="2.40.37.10">
    <property type="entry name" value="Lyase, Ornithine Decarboxylase, Chain A, domain 1"/>
    <property type="match status" value="1"/>
</dbReference>
<organism evidence="9 10">
    <name type="scientific">Silvibacterium dinghuense</name>
    <dbReference type="NCBI Taxonomy" id="1560006"/>
    <lineage>
        <taxon>Bacteria</taxon>
        <taxon>Pseudomonadati</taxon>
        <taxon>Acidobacteriota</taxon>
        <taxon>Terriglobia</taxon>
        <taxon>Terriglobales</taxon>
        <taxon>Acidobacteriaceae</taxon>
        <taxon>Silvibacterium</taxon>
    </lineage>
</organism>
<dbReference type="EC" id="5.1.1.1" evidence="5"/>
<dbReference type="InterPro" id="IPR029066">
    <property type="entry name" value="PLP-binding_barrel"/>
</dbReference>
<sequence length="397" mass="42197">MSLRPTWAEISLPRLRRNYALLRAAAPGVELMAVVKANAYGHNAALCAPALVESGARWLGVTCLDEGIAVRQACPDARVLLMSGIWQGEAEAAIEHGLTPVVWETAHLAEIKEAAAQRGIASFAVHVEIDSGMSRQGVRLDRIEAFAAALARTPHIHVEGVMTHFHSPEVLDDPATARQLENFDQALARLAAAGVTPSIVHAGNSATALTPAMTRAIAALGNKHGAAAMVRPGLSLYGYAPRFSGEGAAAENTELQPVLAWKTRVISLRTIEPGETAGYNATFHAEKPTRLALLPVGYADGLNRLLSNRGAVLIRGQRAPIAGRVSMDLTIVDVTDIDGVKLGDEAVILGEQRAERSWARITADELAAIEGTIPYEVLCAIGPRVPRRIAEDENGDA</sequence>
<dbReference type="SUPFAM" id="SSF50621">
    <property type="entry name" value="Alanine racemase C-terminal domain-like"/>
    <property type="match status" value="1"/>
</dbReference>
<evidence type="ECO:0000256" key="6">
    <source>
        <dbReference type="PIRSR" id="PIRSR600821-50"/>
    </source>
</evidence>
<dbReference type="SMART" id="SM01005">
    <property type="entry name" value="Ala_racemase_C"/>
    <property type="match status" value="1"/>
</dbReference>
<dbReference type="PANTHER" id="PTHR30511:SF0">
    <property type="entry name" value="ALANINE RACEMASE, CATABOLIC-RELATED"/>
    <property type="match status" value="1"/>
</dbReference>
<protein>
    <recommendedName>
        <fullName evidence="5">Alanine racemase</fullName>
        <ecNumber evidence="5">5.1.1.1</ecNumber>
    </recommendedName>
</protein>
<dbReference type="Proteomes" id="UP000290253">
    <property type="component" value="Unassembled WGS sequence"/>
</dbReference>
<dbReference type="RefSeq" id="WP_129207498.1">
    <property type="nucleotide sequence ID" value="NZ_BMGU01000001.1"/>
</dbReference>
<comment type="catalytic activity">
    <reaction evidence="1 5">
        <text>L-alanine = D-alanine</text>
        <dbReference type="Rhea" id="RHEA:20249"/>
        <dbReference type="ChEBI" id="CHEBI:57416"/>
        <dbReference type="ChEBI" id="CHEBI:57972"/>
        <dbReference type="EC" id="5.1.1.1"/>
    </reaction>
</comment>
<evidence type="ECO:0000256" key="1">
    <source>
        <dbReference type="ARBA" id="ARBA00000316"/>
    </source>
</evidence>
<accession>A0A4Q1SJV2</accession>
<keyword evidence="10" id="KW-1185">Reference proteome</keyword>
<dbReference type="InterPro" id="IPR009006">
    <property type="entry name" value="Ala_racemase/Decarboxylase_C"/>
</dbReference>
<dbReference type="NCBIfam" id="TIGR00492">
    <property type="entry name" value="alr"/>
    <property type="match status" value="1"/>
</dbReference>
<dbReference type="AlphaFoldDB" id="A0A4Q1SJV2"/>
<evidence type="ECO:0000256" key="4">
    <source>
        <dbReference type="ARBA" id="ARBA00023235"/>
    </source>
</evidence>
<evidence type="ECO:0000313" key="9">
    <source>
        <dbReference type="EMBL" id="RXS97719.1"/>
    </source>
</evidence>
<gene>
    <name evidence="9" type="primary">alr</name>
    <name evidence="9" type="ORF">ESZ00_07565</name>
</gene>
<dbReference type="GO" id="GO:0005829">
    <property type="term" value="C:cytosol"/>
    <property type="evidence" value="ECO:0007669"/>
    <property type="project" value="TreeGrafter"/>
</dbReference>
<dbReference type="UniPathway" id="UPA00042">
    <property type="reaction ID" value="UER00497"/>
</dbReference>
<comment type="function">
    <text evidence="5">Catalyzes the interconversion of L-alanine and D-alanine. May also act on other amino acids.</text>
</comment>
<keyword evidence="4 5" id="KW-0413">Isomerase</keyword>
<dbReference type="HAMAP" id="MF_01201">
    <property type="entry name" value="Ala_racemase"/>
    <property type="match status" value="1"/>
</dbReference>
<dbReference type="EMBL" id="SDMK01000001">
    <property type="protein sequence ID" value="RXS97719.1"/>
    <property type="molecule type" value="Genomic_DNA"/>
</dbReference>
<dbReference type="Gene3D" id="3.20.20.10">
    <property type="entry name" value="Alanine racemase"/>
    <property type="match status" value="1"/>
</dbReference>
<dbReference type="CDD" id="cd00430">
    <property type="entry name" value="PLPDE_III_AR"/>
    <property type="match status" value="1"/>
</dbReference>
<evidence type="ECO:0000256" key="7">
    <source>
        <dbReference type="PIRSR" id="PIRSR600821-52"/>
    </source>
</evidence>
<dbReference type="SUPFAM" id="SSF51419">
    <property type="entry name" value="PLP-binding barrel"/>
    <property type="match status" value="1"/>
</dbReference>
<evidence type="ECO:0000259" key="8">
    <source>
        <dbReference type="SMART" id="SM01005"/>
    </source>
</evidence>
<dbReference type="GO" id="GO:0030632">
    <property type="term" value="P:D-alanine biosynthetic process"/>
    <property type="evidence" value="ECO:0007669"/>
    <property type="project" value="UniProtKB-UniRule"/>
</dbReference>
<evidence type="ECO:0000256" key="5">
    <source>
        <dbReference type="HAMAP-Rule" id="MF_01201"/>
    </source>
</evidence>
<dbReference type="Pfam" id="PF00842">
    <property type="entry name" value="Ala_racemase_C"/>
    <property type="match status" value="1"/>
</dbReference>
<feature type="active site" description="Proton acceptor; specific for L-alanine" evidence="5">
    <location>
        <position position="279"/>
    </location>
</feature>
<name>A0A4Q1SJV2_9BACT</name>
<feature type="modified residue" description="N6-(pyridoxal phosphate)lysine" evidence="5 6">
    <location>
        <position position="36"/>
    </location>
</feature>
<dbReference type="OrthoDB" id="9813814at2"/>
<dbReference type="GO" id="GO:0030170">
    <property type="term" value="F:pyridoxal phosphate binding"/>
    <property type="evidence" value="ECO:0007669"/>
    <property type="project" value="UniProtKB-UniRule"/>
</dbReference>
<comment type="caution">
    <text evidence="9">The sequence shown here is derived from an EMBL/GenBank/DDBJ whole genome shotgun (WGS) entry which is preliminary data.</text>
</comment>
<evidence type="ECO:0000256" key="3">
    <source>
        <dbReference type="ARBA" id="ARBA00022898"/>
    </source>
</evidence>
<evidence type="ECO:0000256" key="2">
    <source>
        <dbReference type="ARBA" id="ARBA00001933"/>
    </source>
</evidence>
<reference evidence="9 10" key="1">
    <citation type="journal article" date="2016" name="Int. J. Syst. Evol. Microbiol.">
        <title>Acidipila dinghuensis sp. nov., an acidobacterium isolated from forest soil.</title>
        <authorList>
            <person name="Jiang Y.W."/>
            <person name="Wang J."/>
            <person name="Chen M.H."/>
            <person name="Lv Y.Y."/>
            <person name="Qiu L.H."/>
        </authorList>
    </citation>
    <scope>NUCLEOTIDE SEQUENCE [LARGE SCALE GENOMIC DNA]</scope>
    <source>
        <strain evidence="9 10">DHOF10</strain>
    </source>
</reference>
<comment type="cofactor">
    <cofactor evidence="2 5 6">
        <name>pyridoxal 5'-phosphate</name>
        <dbReference type="ChEBI" id="CHEBI:597326"/>
    </cofactor>
</comment>
<proteinExistence type="inferred from homology"/>
<feature type="binding site" evidence="5 7">
    <location>
        <position position="327"/>
    </location>
    <ligand>
        <name>substrate</name>
    </ligand>
</feature>
<dbReference type="FunFam" id="3.20.20.10:FF:000002">
    <property type="entry name" value="Alanine racemase"/>
    <property type="match status" value="1"/>
</dbReference>
<dbReference type="GO" id="GO:0008784">
    <property type="term" value="F:alanine racemase activity"/>
    <property type="evidence" value="ECO:0007669"/>
    <property type="project" value="UniProtKB-UniRule"/>
</dbReference>
<dbReference type="InterPro" id="IPR001608">
    <property type="entry name" value="Ala_racemase_N"/>
</dbReference>
<dbReference type="PRINTS" id="PR00992">
    <property type="entry name" value="ALARACEMASE"/>
</dbReference>
<feature type="domain" description="Alanine racemase C-terminal" evidence="8">
    <location>
        <begin position="258"/>
        <end position="390"/>
    </location>
</feature>
<comment type="pathway">
    <text evidence="5">Amino-acid biosynthesis; D-alanine biosynthesis; D-alanine from L-alanine: step 1/1.</text>
</comment>
<evidence type="ECO:0000313" key="10">
    <source>
        <dbReference type="Proteomes" id="UP000290253"/>
    </source>
</evidence>
<dbReference type="Pfam" id="PF01168">
    <property type="entry name" value="Ala_racemase_N"/>
    <property type="match status" value="1"/>
</dbReference>
<dbReference type="PANTHER" id="PTHR30511">
    <property type="entry name" value="ALANINE RACEMASE"/>
    <property type="match status" value="1"/>
</dbReference>
<dbReference type="InterPro" id="IPR011079">
    <property type="entry name" value="Ala_racemase_C"/>
</dbReference>
<feature type="binding site" evidence="5 7">
    <location>
        <position position="135"/>
    </location>
    <ligand>
        <name>substrate</name>
    </ligand>
</feature>
<feature type="active site" description="Proton acceptor; specific for D-alanine" evidence="5">
    <location>
        <position position="36"/>
    </location>
</feature>